<name>A0A2T5ATX4_MYCDI</name>
<keyword evidence="1" id="KW-1133">Transmembrane helix</keyword>
<reference evidence="2 3" key="1">
    <citation type="submission" date="2018-04" db="EMBL/GenBank/DDBJ databases">
        <title>Genomic Encyclopedia of Type Strains, Phase IV (KMG-IV): sequencing the most valuable type-strain genomes for metagenomic binning, comparative biology and taxonomic classification.</title>
        <authorList>
            <person name="Goeker M."/>
        </authorList>
    </citation>
    <scope>NUCLEOTIDE SEQUENCE [LARGE SCALE GENOMIC DNA]</scope>
    <source>
        <strain evidence="2 3">DSM 7138</strain>
    </source>
</reference>
<protein>
    <submittedName>
        <fullName evidence="2">Uncharacterized protein</fullName>
    </submittedName>
</protein>
<dbReference type="EMBL" id="PZZZ01000010">
    <property type="protein sequence ID" value="PTM90178.1"/>
    <property type="molecule type" value="Genomic_DNA"/>
</dbReference>
<dbReference type="RefSeq" id="WP_170115961.1">
    <property type="nucleotide sequence ID" value="NZ_JBHEEX010000016.1"/>
</dbReference>
<evidence type="ECO:0000256" key="1">
    <source>
        <dbReference type="SAM" id="Phobius"/>
    </source>
</evidence>
<evidence type="ECO:0000313" key="2">
    <source>
        <dbReference type="EMBL" id="PTM90178.1"/>
    </source>
</evidence>
<dbReference type="Proteomes" id="UP000241247">
    <property type="component" value="Unassembled WGS sequence"/>
</dbReference>
<comment type="caution">
    <text evidence="2">The sequence shown here is derived from an EMBL/GenBank/DDBJ whole genome shotgun (WGS) entry which is preliminary data.</text>
</comment>
<evidence type="ECO:0000313" key="3">
    <source>
        <dbReference type="Proteomes" id="UP000241247"/>
    </source>
</evidence>
<proteinExistence type="predicted"/>
<organism evidence="2 3">
    <name type="scientific">Mycoplana dimorpha</name>
    <dbReference type="NCBI Taxonomy" id="28320"/>
    <lineage>
        <taxon>Bacteria</taxon>
        <taxon>Pseudomonadati</taxon>
        <taxon>Pseudomonadota</taxon>
        <taxon>Alphaproteobacteria</taxon>
        <taxon>Hyphomicrobiales</taxon>
        <taxon>Rhizobiaceae</taxon>
        <taxon>Mycoplana</taxon>
    </lineage>
</organism>
<keyword evidence="1" id="KW-0472">Membrane</keyword>
<accession>A0A2T5ATX4</accession>
<keyword evidence="3" id="KW-1185">Reference proteome</keyword>
<sequence length="48" mass="5352">MLDERTKIEQNKNITGKEPTMTEFMRDLAAFASITMFVASLSVLALGM</sequence>
<gene>
    <name evidence="2" type="ORF">C7449_11061</name>
</gene>
<feature type="transmembrane region" description="Helical" evidence="1">
    <location>
        <begin position="28"/>
        <end position="47"/>
    </location>
</feature>
<keyword evidence="1" id="KW-0812">Transmembrane</keyword>
<dbReference type="AlphaFoldDB" id="A0A2T5ATX4"/>